<dbReference type="Gene3D" id="3.40.50.300">
    <property type="entry name" value="P-loop containing nucleotide triphosphate hydrolases"/>
    <property type="match status" value="2"/>
</dbReference>
<dbReference type="InterPro" id="IPR001650">
    <property type="entry name" value="Helicase_C-like"/>
</dbReference>
<evidence type="ECO:0000313" key="4">
    <source>
        <dbReference type="EMBL" id="TRU93836.1"/>
    </source>
</evidence>
<dbReference type="GO" id="GO:0005829">
    <property type="term" value="C:cytosol"/>
    <property type="evidence" value="ECO:0007669"/>
    <property type="project" value="TreeGrafter"/>
</dbReference>
<dbReference type="GO" id="GO:0009035">
    <property type="term" value="F:type I site-specific deoxyribonuclease activity"/>
    <property type="evidence" value="ECO:0007669"/>
    <property type="project" value="UniProtKB-EC"/>
</dbReference>
<dbReference type="PROSITE" id="PS51194">
    <property type="entry name" value="HELICASE_CTER"/>
    <property type="match status" value="1"/>
</dbReference>
<organism evidence="4 5">
    <name type="scientific">Microcystis wesenbergii Mw_QC_S_20081001_S30D</name>
    <dbReference type="NCBI Taxonomy" id="2486245"/>
    <lineage>
        <taxon>Bacteria</taxon>
        <taxon>Bacillati</taxon>
        <taxon>Cyanobacteriota</taxon>
        <taxon>Cyanophyceae</taxon>
        <taxon>Oscillatoriophycideae</taxon>
        <taxon>Chroococcales</taxon>
        <taxon>Microcystaceae</taxon>
        <taxon>Microcystis</taxon>
    </lineage>
</organism>
<dbReference type="InterPro" id="IPR007409">
    <property type="entry name" value="Restrct_endonuc_type1_HsdR_N"/>
</dbReference>
<feature type="domain" description="Helicase ATP-binding" evidence="2">
    <location>
        <begin position="366"/>
        <end position="540"/>
    </location>
</feature>
<gene>
    <name evidence="4" type="ORF">EWV75_17130</name>
</gene>
<dbReference type="InterPro" id="IPR014001">
    <property type="entry name" value="Helicase_ATP-bd"/>
</dbReference>
<dbReference type="GO" id="GO:0009307">
    <property type="term" value="P:DNA restriction-modification system"/>
    <property type="evidence" value="ECO:0007669"/>
    <property type="project" value="UniProtKB-KW"/>
</dbReference>
<dbReference type="PANTHER" id="PTHR47396">
    <property type="entry name" value="TYPE I RESTRICTION ENZYME ECOKI R PROTEIN"/>
    <property type="match status" value="1"/>
</dbReference>
<reference evidence="4 5" key="1">
    <citation type="submission" date="2019-01" db="EMBL/GenBank/DDBJ databases">
        <title>Coherence of Microcystis species and biogeography revealed through population genomics.</title>
        <authorList>
            <person name="Perez-Carrascal O.M."/>
            <person name="Terrat Y."/>
            <person name="Giani A."/>
            <person name="Fortin N."/>
            <person name="Tromas N."/>
            <person name="Shapiro B.J."/>
        </authorList>
    </citation>
    <scope>NUCLEOTIDE SEQUENCE [LARGE SCALE GENOMIC DNA]</scope>
    <source>
        <strain evidence="4">Mw_QC_S_20081001_S30D</strain>
    </source>
</reference>
<sequence>MDSNFSFLRDQFPTIYDHASQAEGLVFSNPRASCFYTRFVLEQMVCWLYENDPYLQPPLESNLGALIHEQTFKDNLKPGLFGKIRTIHKVGNSAAHHGGPISDRDSLHLIEELFHLTYWLVRYYGQNGRELGDISFDRQKIPSFAVPSQKELQDLEKRLSQSDTLRQIAEAKQCQTEAELAAARAERDALLAQNNAIADKHDYNEADTRHYLIDVLLKEAGWDTKAPNATEFEVWGMPIQQAGDTGRGFVDYVLWGDDGKPLALVEAKRSSKSPDSGQNQAKLYADCLEKDYNQRPVIFYSNGYETYLWDDLTYPPRPVLGFLRKTELERLIFRRSHRKRLSNTAINEDIVGRPYQKEAIRRITETFEEKCARKSLLVMATGTGKTRTAIAFGAALPFALVELLKSANWVNRVLFLAVRLWRGFAVRNALLKQAYRAFQRHLPSVTVLDLTRSKDVTGANVILSTYQTILNAIDRMDANGRLFGVGYFDLVIVDEAHRSIYRKYGEIFDYFDALLVGLTATPRSEVDRDTYRIFQLQQGVPTFAYELEDAVKDGHLVPPKGVTVPFKFLRTGVKYSELTPEEQLAYEEKFRDEESGELPREINAAALNQWLFNIDTVDQALRILMERGLKVNSGDRLGKTIIFARNHRHAQFICDRFNSNYPHYKGHFAKIIDSHDNYAQSLLDDFSEVNKEPIIAVSVDLLDTGVDVPEVVNLVFFKPVFSPVKFNQMIGRGTRLCQDLFGPGNDKTEFLVFDLCGNFEYFQQDIDETREKIPESLTSRLVKHRLELATRLAPCKQSATPRAREQSSTYKVDRSGDLYTSLLDALHQHIATMPRDNFLVRRRLPQVETFSQRDRWNNLSQEDVATIADSLASLPNGLPNEDPLAKEFDLLCVKLQLAILKADRSYERLRDKVRDILCQLETKPDIPMIKGQLVFIREVQAENWWTRATPSMVEGIRVRVRDLVKFIDRQKQQIVITDFVDEMGAVQIVDIPTHQTGFSREQYRRKVESYIRQHQDHLAIAKLKRNLPLTETDLSALEEMLFSAAEIESRQRFEEVFGQTKSLKLLILEIVGLDPAGIRVAARQAAKQAFARYLQGTNFSANQIRFIENIIDILTKNGVMNPGALYEPPFTDNHPEGLDGMFNNQEADRIVSIVRSFNQSVDRN</sequence>
<evidence type="ECO:0000259" key="2">
    <source>
        <dbReference type="PROSITE" id="PS51192"/>
    </source>
</evidence>
<dbReference type="Pfam" id="PF08463">
    <property type="entry name" value="EcoEI_R_C"/>
    <property type="match status" value="1"/>
</dbReference>
<dbReference type="GO" id="GO:0003677">
    <property type="term" value="F:DNA binding"/>
    <property type="evidence" value="ECO:0007669"/>
    <property type="project" value="UniProtKB-KW"/>
</dbReference>
<accession>A0A552JDL9</accession>
<keyword evidence="1" id="KW-0175">Coiled coil</keyword>
<dbReference type="PROSITE" id="PS51192">
    <property type="entry name" value="HELICASE_ATP_BIND_1"/>
    <property type="match status" value="1"/>
</dbReference>
<name>A0A552JDL9_9CHRO</name>
<feature type="coiled-coil region" evidence="1">
    <location>
        <begin position="152"/>
        <end position="200"/>
    </location>
</feature>
<dbReference type="AlphaFoldDB" id="A0A552JDL9"/>
<proteinExistence type="predicted"/>
<dbReference type="InterPro" id="IPR027417">
    <property type="entry name" value="P-loop_NTPase"/>
</dbReference>
<dbReference type="CDD" id="cd18032">
    <property type="entry name" value="DEXHc_RE_I_III_res"/>
    <property type="match status" value="1"/>
</dbReference>
<dbReference type="Pfam" id="PF00271">
    <property type="entry name" value="Helicase_C"/>
    <property type="match status" value="1"/>
</dbReference>
<dbReference type="Gene3D" id="3.90.1570.30">
    <property type="match status" value="1"/>
</dbReference>
<dbReference type="GO" id="GO:0005524">
    <property type="term" value="F:ATP binding"/>
    <property type="evidence" value="ECO:0007669"/>
    <property type="project" value="UniProtKB-KW"/>
</dbReference>
<dbReference type="InterPro" id="IPR025285">
    <property type="entry name" value="DUF4145"/>
</dbReference>
<evidence type="ECO:0000313" key="5">
    <source>
        <dbReference type="Proteomes" id="UP000320523"/>
    </source>
</evidence>
<dbReference type="CDD" id="cd18799">
    <property type="entry name" value="SF2_C_EcoAI-like"/>
    <property type="match status" value="1"/>
</dbReference>
<comment type="caution">
    <text evidence="4">The sequence shown here is derived from an EMBL/GenBank/DDBJ whole genome shotgun (WGS) entry which is preliminary data.</text>
</comment>
<dbReference type="Pfam" id="PF13643">
    <property type="entry name" value="DUF4145"/>
    <property type="match status" value="1"/>
</dbReference>
<dbReference type="InterPro" id="IPR013670">
    <property type="entry name" value="EcoEI_R_C_dom"/>
</dbReference>
<dbReference type="SUPFAM" id="SSF52540">
    <property type="entry name" value="P-loop containing nucleoside triphosphate hydrolases"/>
    <property type="match status" value="1"/>
</dbReference>
<protein>
    <submittedName>
        <fullName evidence="4">DUF4145 domain-containing protein</fullName>
    </submittedName>
</protein>
<dbReference type="PANTHER" id="PTHR47396:SF1">
    <property type="entry name" value="ATP-DEPENDENT HELICASE IRC3-RELATED"/>
    <property type="match status" value="1"/>
</dbReference>
<dbReference type="Pfam" id="PF04313">
    <property type="entry name" value="HSDR_N"/>
    <property type="match status" value="1"/>
</dbReference>
<dbReference type="SMART" id="SM00487">
    <property type="entry name" value="DEXDc"/>
    <property type="match status" value="1"/>
</dbReference>
<evidence type="ECO:0000256" key="1">
    <source>
        <dbReference type="SAM" id="Coils"/>
    </source>
</evidence>
<dbReference type="EMBL" id="SFAT01000166">
    <property type="protein sequence ID" value="TRU93836.1"/>
    <property type="molecule type" value="Genomic_DNA"/>
</dbReference>
<dbReference type="Proteomes" id="UP000320523">
    <property type="component" value="Unassembled WGS sequence"/>
</dbReference>
<feature type="domain" description="Helicase C-terminal" evidence="3">
    <location>
        <begin position="616"/>
        <end position="794"/>
    </location>
</feature>
<evidence type="ECO:0000259" key="3">
    <source>
        <dbReference type="PROSITE" id="PS51194"/>
    </source>
</evidence>
<dbReference type="InterPro" id="IPR050742">
    <property type="entry name" value="Helicase_Restrict-Modif_Enz"/>
</dbReference>
<dbReference type="Pfam" id="PF04851">
    <property type="entry name" value="ResIII"/>
    <property type="match status" value="1"/>
</dbReference>
<dbReference type="InterPro" id="IPR006935">
    <property type="entry name" value="Helicase/UvrB_N"/>
</dbReference>